<dbReference type="Proteomes" id="UP000295131">
    <property type="component" value="Unassembled WGS sequence"/>
</dbReference>
<feature type="binding site" evidence="2">
    <location>
        <position position="71"/>
    </location>
    <ligand>
        <name>Mg(2+)</name>
        <dbReference type="ChEBI" id="CHEBI:18420"/>
        <label>1</label>
        <note>catalytic</note>
    </ligand>
</feature>
<proteinExistence type="inferred from homology"/>
<evidence type="ECO:0000313" key="3">
    <source>
        <dbReference type="EMBL" id="TDH38490.1"/>
    </source>
</evidence>
<keyword evidence="4" id="KW-1185">Reference proteome</keyword>
<name>A0A4R5PN65_9HYPH</name>
<dbReference type="SUPFAM" id="SSF56655">
    <property type="entry name" value="Carbohydrate phosphatase"/>
    <property type="match status" value="1"/>
</dbReference>
<dbReference type="GO" id="GO:0046872">
    <property type="term" value="F:metal ion binding"/>
    <property type="evidence" value="ECO:0007669"/>
    <property type="project" value="UniProtKB-KW"/>
</dbReference>
<reference evidence="3 4" key="1">
    <citation type="journal article" date="2013" name="Int. J. Syst. Evol. Microbiol.">
        <title>Hoeflea suaedae sp. nov., an endophytic bacterium isolated from the root of the halophyte Suaeda maritima.</title>
        <authorList>
            <person name="Chung E.J."/>
            <person name="Park J.A."/>
            <person name="Pramanik P."/>
            <person name="Bibi F."/>
            <person name="Jeon C.O."/>
            <person name="Chung Y.R."/>
        </authorList>
    </citation>
    <scope>NUCLEOTIDE SEQUENCE [LARGE SCALE GENOMIC DNA]</scope>
    <source>
        <strain evidence="3 4">YC6898</strain>
    </source>
</reference>
<dbReference type="EMBL" id="SMSI01000001">
    <property type="protein sequence ID" value="TDH38490.1"/>
    <property type="molecule type" value="Genomic_DNA"/>
</dbReference>
<comment type="caution">
    <text evidence="3">The sequence shown here is derived from an EMBL/GenBank/DDBJ whole genome shotgun (WGS) entry which is preliminary data.</text>
</comment>
<dbReference type="Pfam" id="PF00459">
    <property type="entry name" value="Inositol_P"/>
    <property type="match status" value="1"/>
</dbReference>
<keyword evidence="2" id="KW-0479">Metal-binding</keyword>
<feature type="binding site" evidence="2">
    <location>
        <position position="89"/>
    </location>
    <ligand>
        <name>Mg(2+)</name>
        <dbReference type="ChEBI" id="CHEBI:18420"/>
        <label>1</label>
        <note>catalytic</note>
    </ligand>
</feature>
<evidence type="ECO:0000256" key="2">
    <source>
        <dbReference type="PIRSR" id="PIRSR600760-2"/>
    </source>
</evidence>
<dbReference type="OrthoDB" id="9785695at2"/>
<sequence length="267" mass="28883">MSSDWIEDDLALLVDAARKAGEIAHSYFGRSPETWYKGKERSPVSEADMASDRFLRDTLLAARPSYGWLSEESLDDPSRLARERVFIVDPIDGTRGFIGGKTDWCVSVAIVENGVAVVGALASPARGDIWWASRGNGAFLNSERLTMAADRAPMRPLKLSMPDALADKAIEDPGFPVERAPGGPSLALRIARVASGDLGAVLVRPRSNEWDLAAADVLLSETGHCLVDEHMERVSFNRPDPSHGFLMAAASDDVAPLRGCFPEVLGH</sequence>
<evidence type="ECO:0000256" key="1">
    <source>
        <dbReference type="ARBA" id="ARBA00009759"/>
    </source>
</evidence>
<feature type="binding site" evidence="2">
    <location>
        <position position="211"/>
    </location>
    <ligand>
        <name>Mg(2+)</name>
        <dbReference type="ChEBI" id="CHEBI:18420"/>
        <label>1</label>
        <note>catalytic</note>
    </ligand>
</feature>
<dbReference type="GO" id="GO:0007165">
    <property type="term" value="P:signal transduction"/>
    <property type="evidence" value="ECO:0007669"/>
    <property type="project" value="TreeGrafter"/>
</dbReference>
<protein>
    <submittedName>
        <fullName evidence="3">3'(2'),5'-bisphosphate nucleotidase CysQ</fullName>
    </submittedName>
</protein>
<dbReference type="AlphaFoldDB" id="A0A4R5PN65"/>
<dbReference type="Gene3D" id="3.30.540.10">
    <property type="entry name" value="Fructose-1,6-Bisphosphatase, subunit A, domain 1"/>
    <property type="match status" value="1"/>
</dbReference>
<dbReference type="GO" id="GO:0006020">
    <property type="term" value="P:inositol metabolic process"/>
    <property type="evidence" value="ECO:0007669"/>
    <property type="project" value="TreeGrafter"/>
</dbReference>
<gene>
    <name evidence="3" type="ORF">E2A64_05120</name>
</gene>
<dbReference type="InterPro" id="IPR000760">
    <property type="entry name" value="Inositol_monophosphatase-like"/>
</dbReference>
<dbReference type="CDD" id="cd01638">
    <property type="entry name" value="CysQ"/>
    <property type="match status" value="1"/>
</dbReference>
<dbReference type="GO" id="GO:0008934">
    <property type="term" value="F:inositol monophosphate 1-phosphatase activity"/>
    <property type="evidence" value="ECO:0007669"/>
    <property type="project" value="TreeGrafter"/>
</dbReference>
<feature type="binding site" evidence="2">
    <location>
        <position position="92"/>
    </location>
    <ligand>
        <name>Mg(2+)</name>
        <dbReference type="ChEBI" id="CHEBI:18420"/>
        <label>1</label>
        <note>catalytic</note>
    </ligand>
</feature>
<dbReference type="Gene3D" id="3.40.190.80">
    <property type="match status" value="1"/>
</dbReference>
<evidence type="ECO:0000313" key="4">
    <source>
        <dbReference type="Proteomes" id="UP000295131"/>
    </source>
</evidence>
<dbReference type="PRINTS" id="PR00377">
    <property type="entry name" value="IMPHPHTASES"/>
</dbReference>
<comment type="cofactor">
    <cofactor evidence="2">
        <name>Mg(2+)</name>
        <dbReference type="ChEBI" id="CHEBI:18420"/>
    </cofactor>
</comment>
<comment type="similarity">
    <text evidence="1">Belongs to the inositol monophosphatase superfamily.</text>
</comment>
<accession>A0A4R5PN65</accession>
<dbReference type="PANTHER" id="PTHR20854:SF4">
    <property type="entry name" value="INOSITOL-1-MONOPHOSPHATASE-RELATED"/>
    <property type="match status" value="1"/>
</dbReference>
<dbReference type="PANTHER" id="PTHR20854">
    <property type="entry name" value="INOSITOL MONOPHOSPHATASE"/>
    <property type="match status" value="1"/>
</dbReference>
<dbReference type="RefSeq" id="WP_133283325.1">
    <property type="nucleotide sequence ID" value="NZ_SMSI01000001.1"/>
</dbReference>
<feature type="binding site" evidence="2">
    <location>
        <position position="91"/>
    </location>
    <ligand>
        <name>Mg(2+)</name>
        <dbReference type="ChEBI" id="CHEBI:18420"/>
        <label>1</label>
        <note>catalytic</note>
    </ligand>
</feature>
<organism evidence="3 4">
    <name type="scientific">Pseudohoeflea suaedae</name>
    <dbReference type="NCBI Taxonomy" id="877384"/>
    <lineage>
        <taxon>Bacteria</taxon>
        <taxon>Pseudomonadati</taxon>
        <taxon>Pseudomonadota</taxon>
        <taxon>Alphaproteobacteria</taxon>
        <taxon>Hyphomicrobiales</taxon>
        <taxon>Rhizobiaceae</taxon>
        <taxon>Pseudohoeflea</taxon>
    </lineage>
</organism>
<keyword evidence="2" id="KW-0460">Magnesium</keyword>